<proteinExistence type="predicted"/>
<reference evidence="4" key="1">
    <citation type="journal article" date="2017" name="Nat. Commun.">
        <title>The North American bullfrog draft genome provides insight into hormonal regulation of long noncoding RNA.</title>
        <authorList>
            <person name="Hammond S.A."/>
            <person name="Warren R.L."/>
            <person name="Vandervalk B.P."/>
            <person name="Kucuk E."/>
            <person name="Khan H."/>
            <person name="Gibb E.A."/>
            <person name="Pandoh P."/>
            <person name="Kirk H."/>
            <person name="Zhao Y."/>
            <person name="Jones M."/>
            <person name="Mungall A.J."/>
            <person name="Coope R."/>
            <person name="Pleasance S."/>
            <person name="Moore R.A."/>
            <person name="Holt R.A."/>
            <person name="Round J.M."/>
            <person name="Ohora S."/>
            <person name="Walle B.V."/>
            <person name="Veldhoen N."/>
            <person name="Helbing C.C."/>
            <person name="Birol I."/>
        </authorList>
    </citation>
    <scope>NUCLEOTIDE SEQUENCE [LARGE SCALE GENOMIC DNA]</scope>
</reference>
<feature type="compositionally biased region" description="Polar residues" evidence="1">
    <location>
        <begin position="571"/>
        <end position="595"/>
    </location>
</feature>
<dbReference type="Proteomes" id="UP000228934">
    <property type="component" value="Unassembled WGS sequence"/>
</dbReference>
<accession>A0A2G9QK52</accession>
<organism evidence="3 4">
    <name type="scientific">Aquarana catesbeiana</name>
    <name type="common">American bullfrog</name>
    <name type="synonym">Rana catesbeiana</name>
    <dbReference type="NCBI Taxonomy" id="8400"/>
    <lineage>
        <taxon>Eukaryota</taxon>
        <taxon>Metazoa</taxon>
        <taxon>Chordata</taxon>
        <taxon>Craniata</taxon>
        <taxon>Vertebrata</taxon>
        <taxon>Euteleostomi</taxon>
        <taxon>Amphibia</taxon>
        <taxon>Batrachia</taxon>
        <taxon>Anura</taxon>
        <taxon>Neobatrachia</taxon>
        <taxon>Ranoidea</taxon>
        <taxon>Ranidae</taxon>
        <taxon>Aquarana</taxon>
    </lineage>
</organism>
<dbReference type="PANTHER" id="PTHR23098:SF23">
    <property type="entry name" value="MYB-RELATED TRANSCRIPTION FACTOR, PARTNER OF PROFILIN-LIKE ISOFORM X2-RELATED"/>
    <property type="match status" value="1"/>
</dbReference>
<keyword evidence="4" id="KW-1185">Reference proteome</keyword>
<feature type="domain" description="Myb/SANT-like DNA-binding" evidence="2">
    <location>
        <begin position="248"/>
        <end position="324"/>
    </location>
</feature>
<dbReference type="Pfam" id="PF13873">
    <property type="entry name" value="Myb_DNA-bind_5"/>
    <property type="match status" value="1"/>
</dbReference>
<dbReference type="GO" id="GO:0005634">
    <property type="term" value="C:nucleus"/>
    <property type="evidence" value="ECO:0007669"/>
    <property type="project" value="TreeGrafter"/>
</dbReference>
<feature type="compositionally biased region" description="Polar residues" evidence="1">
    <location>
        <begin position="554"/>
        <end position="563"/>
    </location>
</feature>
<name>A0A2G9QK52_AQUCT</name>
<feature type="compositionally biased region" description="Polar residues" evidence="1">
    <location>
        <begin position="427"/>
        <end position="457"/>
    </location>
</feature>
<sequence length="604" mass="67621">MNDQPPFTSPDGSSNRNSPERCPRPLYSKNYRRHDDKISHCYKGTNQDQVEVKEEKGESYMKSDERCKEEEFSPEIITVTEIHQDIQGEDLFNIKVEVKEEAEEIYEKGDKSCKEEEIPPEISTDVHYMRNNWEKRPIISPEGELEDDGAYDSSEENPTTPNVHPVFQNAELSSDPSTSGRSFPDHSPPATHHTPHSGLFKRRAALTGKSSTRAGTGGRKRALASATLSSEDDEDEAGPPKKLGGGLRNIRFSHEENCVLVHTVMDNWTSLYGAQSQKISFAQKKYLWQTVVSAVNAVSHYGRTVHHCKKRLSDIKRYLRTKLATHKKYPRGTGGSTPMDLKLTEYEEELLLVVGEEVMTGLEGAHLSTDRVEESEYIGSPEQLSPAPSLPEEEESRKDDLSETPAVYPDDGSREDTMTISLLPVDSTPSTATQLTSTNHRETQNTAPSPQLPSTNQMTTPGTYEDSIISTLSNVVSKVERLNAQSRKEINRSHRLLNNIHTDLLLLKEELKVHREQQTAQSEKMVKLLEESNALKKIKLQLMREKIDLMRGQVPSTSSSTLETPAPSPVKESTSPSLPTQMSRNLPESNPSPVGSLSAREMQF</sequence>
<feature type="region of interest" description="Disordered" evidence="1">
    <location>
        <begin position="49"/>
        <end position="70"/>
    </location>
</feature>
<evidence type="ECO:0000256" key="1">
    <source>
        <dbReference type="SAM" id="MobiDB-lite"/>
    </source>
</evidence>
<dbReference type="PANTHER" id="PTHR23098">
    <property type="entry name" value="AGAP001331-PA-RELATED"/>
    <property type="match status" value="1"/>
</dbReference>
<feature type="compositionally biased region" description="Acidic residues" evidence="1">
    <location>
        <begin position="143"/>
        <end position="155"/>
    </location>
</feature>
<protein>
    <recommendedName>
        <fullName evidence="2">Myb/SANT-like DNA-binding domain-containing protein</fullName>
    </recommendedName>
</protein>
<dbReference type="OrthoDB" id="9940550at2759"/>
<evidence type="ECO:0000313" key="3">
    <source>
        <dbReference type="EMBL" id="PIO16008.1"/>
    </source>
</evidence>
<dbReference type="AlphaFoldDB" id="A0A2G9QK52"/>
<feature type="compositionally biased region" description="Basic and acidic residues" evidence="1">
    <location>
        <begin position="50"/>
        <end position="70"/>
    </location>
</feature>
<dbReference type="EMBL" id="KV967187">
    <property type="protein sequence ID" value="PIO16008.1"/>
    <property type="molecule type" value="Genomic_DNA"/>
</dbReference>
<feature type="region of interest" description="Disordered" evidence="1">
    <location>
        <begin position="1"/>
        <end position="33"/>
    </location>
</feature>
<gene>
    <name evidence="3" type="ORF">AB205_0047400</name>
</gene>
<feature type="compositionally biased region" description="Polar residues" evidence="1">
    <location>
        <begin position="1"/>
        <end position="17"/>
    </location>
</feature>
<feature type="compositionally biased region" description="Polar residues" evidence="1">
    <location>
        <begin position="170"/>
        <end position="181"/>
    </location>
</feature>
<feature type="region of interest" description="Disordered" evidence="1">
    <location>
        <begin position="551"/>
        <end position="604"/>
    </location>
</feature>
<feature type="region of interest" description="Disordered" evidence="1">
    <location>
        <begin position="369"/>
        <end position="457"/>
    </location>
</feature>
<feature type="compositionally biased region" description="Basic residues" evidence="1">
    <location>
        <begin position="193"/>
        <end position="204"/>
    </location>
</feature>
<feature type="region of interest" description="Disordered" evidence="1">
    <location>
        <begin position="135"/>
        <end position="248"/>
    </location>
</feature>
<dbReference type="InterPro" id="IPR028002">
    <property type="entry name" value="Myb_DNA-bind_5"/>
</dbReference>
<evidence type="ECO:0000313" key="4">
    <source>
        <dbReference type="Proteomes" id="UP000228934"/>
    </source>
</evidence>
<evidence type="ECO:0000259" key="2">
    <source>
        <dbReference type="Pfam" id="PF13873"/>
    </source>
</evidence>